<dbReference type="NCBIfam" id="TIGR01350">
    <property type="entry name" value="lipoamide_DH"/>
    <property type="match status" value="1"/>
</dbReference>
<evidence type="ECO:0000256" key="1">
    <source>
        <dbReference type="ARBA" id="ARBA00001974"/>
    </source>
</evidence>
<dbReference type="PROSITE" id="PS00076">
    <property type="entry name" value="PYRIDINE_REDOX_1"/>
    <property type="match status" value="1"/>
</dbReference>
<dbReference type="PANTHER" id="PTHR22912">
    <property type="entry name" value="DISULFIDE OXIDOREDUCTASE"/>
    <property type="match status" value="1"/>
</dbReference>
<dbReference type="SUPFAM" id="SSF55424">
    <property type="entry name" value="FAD/NAD-linked reductases, dimerisation (C-terminal) domain"/>
    <property type="match status" value="1"/>
</dbReference>
<gene>
    <name evidence="13" type="ORF">METZ01_LOCUS71788</name>
</gene>
<proteinExistence type="inferred from homology"/>
<dbReference type="GO" id="GO:0050660">
    <property type="term" value="F:flavin adenine dinucleotide binding"/>
    <property type="evidence" value="ECO:0007669"/>
    <property type="project" value="InterPro"/>
</dbReference>
<comment type="cofactor">
    <cofactor evidence="1">
        <name>FAD</name>
        <dbReference type="ChEBI" id="CHEBI:57692"/>
    </cofactor>
</comment>
<dbReference type="AlphaFoldDB" id="A0A381TSW4"/>
<dbReference type="GO" id="GO:0006103">
    <property type="term" value="P:2-oxoglutarate metabolic process"/>
    <property type="evidence" value="ECO:0007669"/>
    <property type="project" value="TreeGrafter"/>
</dbReference>
<dbReference type="Pfam" id="PF07992">
    <property type="entry name" value="Pyr_redox_2"/>
    <property type="match status" value="1"/>
</dbReference>
<keyword evidence="6" id="KW-0560">Oxidoreductase</keyword>
<dbReference type="GO" id="GO:0004148">
    <property type="term" value="F:dihydrolipoyl dehydrogenase (NADH) activity"/>
    <property type="evidence" value="ECO:0007669"/>
    <property type="project" value="UniProtKB-EC"/>
</dbReference>
<comment type="catalytic activity">
    <reaction evidence="10">
        <text>N(6)-[(R)-dihydrolipoyl]-L-lysyl-[protein] + NAD(+) = N(6)-[(R)-lipoyl]-L-lysyl-[protein] + NADH + H(+)</text>
        <dbReference type="Rhea" id="RHEA:15045"/>
        <dbReference type="Rhea" id="RHEA-COMP:10474"/>
        <dbReference type="Rhea" id="RHEA-COMP:10475"/>
        <dbReference type="ChEBI" id="CHEBI:15378"/>
        <dbReference type="ChEBI" id="CHEBI:57540"/>
        <dbReference type="ChEBI" id="CHEBI:57945"/>
        <dbReference type="ChEBI" id="CHEBI:83099"/>
        <dbReference type="ChEBI" id="CHEBI:83100"/>
        <dbReference type="EC" id="1.8.1.4"/>
    </reaction>
</comment>
<dbReference type="PRINTS" id="PR00368">
    <property type="entry name" value="FADPNR"/>
</dbReference>
<keyword evidence="9" id="KW-0676">Redox-active center</keyword>
<dbReference type="InterPro" id="IPR036188">
    <property type="entry name" value="FAD/NAD-bd_sf"/>
</dbReference>
<evidence type="ECO:0000256" key="7">
    <source>
        <dbReference type="ARBA" id="ARBA00023027"/>
    </source>
</evidence>
<dbReference type="Pfam" id="PF02852">
    <property type="entry name" value="Pyr_redox_dim"/>
    <property type="match status" value="1"/>
</dbReference>
<evidence type="ECO:0000256" key="2">
    <source>
        <dbReference type="ARBA" id="ARBA00007532"/>
    </source>
</evidence>
<name>A0A381TSW4_9ZZZZ</name>
<dbReference type="InterPro" id="IPR050151">
    <property type="entry name" value="Class-I_Pyr_Nuc-Dis_Oxidored"/>
</dbReference>
<dbReference type="EC" id="1.8.1.4" evidence="3"/>
<dbReference type="InterPro" id="IPR006258">
    <property type="entry name" value="Lipoamide_DH"/>
</dbReference>
<keyword evidence="8" id="KW-1015">Disulfide bond</keyword>
<dbReference type="FunFam" id="3.30.390.30:FF:000001">
    <property type="entry name" value="Dihydrolipoyl dehydrogenase"/>
    <property type="match status" value="1"/>
</dbReference>
<evidence type="ECO:0000256" key="10">
    <source>
        <dbReference type="ARBA" id="ARBA00049187"/>
    </source>
</evidence>
<dbReference type="PRINTS" id="PR00411">
    <property type="entry name" value="PNDRDTASEI"/>
</dbReference>
<comment type="similarity">
    <text evidence="2">Belongs to the class-I pyridine nucleotide-disulfide oxidoreductase family.</text>
</comment>
<feature type="domain" description="Pyridine nucleotide-disulphide oxidoreductase dimerisation" evidence="11">
    <location>
        <begin position="349"/>
        <end position="457"/>
    </location>
</feature>
<dbReference type="InterPro" id="IPR004099">
    <property type="entry name" value="Pyr_nucl-diS_OxRdtase_dimer"/>
</dbReference>
<evidence type="ECO:0000256" key="8">
    <source>
        <dbReference type="ARBA" id="ARBA00023157"/>
    </source>
</evidence>
<evidence type="ECO:0000256" key="3">
    <source>
        <dbReference type="ARBA" id="ARBA00012608"/>
    </source>
</evidence>
<keyword evidence="5" id="KW-0274">FAD</keyword>
<evidence type="ECO:0000256" key="5">
    <source>
        <dbReference type="ARBA" id="ARBA00022827"/>
    </source>
</evidence>
<dbReference type="EMBL" id="UINC01005080">
    <property type="protein sequence ID" value="SVA18934.1"/>
    <property type="molecule type" value="Genomic_DNA"/>
</dbReference>
<sequence length="472" mass="50149">MAEESRQAEIVVIGAGPGGYAAAFRAADLGKEVLLIDRDPELGGVCLNRGCIPSKALLHISKAMDEAEHLSKMGVTYGKPEIDIDQVRDHKNKIVSQLNSGIAQMANARKVETIKGLASFVSNTELKVQTDTGDVSITFGQCIIAGGSTSVALPGIPADHPSVLTSRTALELRDIPEKLLVIGGGVIGLELGQVYAALGSKVSVVEFLPTLIPGADQDLVKPLQRKLNKQFESILLSSKVTAVEPNNDDTLNVIIENNKGEFREVYNKVLVAIGRRPNTNLIDIKNTDVSIDDKGYIKVDVYQRTSVKNIFAIGDIIGDPMLAHKATYEGKVAADVASGLPAAFDARAIPSVVYTNPEIAWAGLTENEAKNDEIPYKKGEFPWAASGKAMILDASQGKTKIIFDPETKQVLGVGIVGPSAGDLISEGMLAIEMGADAEDIGLTIHPHPTLSESFAGAAEVFEGTATDLYVPK</sequence>
<keyword evidence="7" id="KW-0520">NAD</keyword>
<evidence type="ECO:0000313" key="13">
    <source>
        <dbReference type="EMBL" id="SVA18934.1"/>
    </source>
</evidence>
<evidence type="ECO:0000259" key="11">
    <source>
        <dbReference type="Pfam" id="PF02852"/>
    </source>
</evidence>
<evidence type="ECO:0000256" key="9">
    <source>
        <dbReference type="ARBA" id="ARBA00023284"/>
    </source>
</evidence>
<dbReference type="Gene3D" id="3.30.390.30">
    <property type="match status" value="1"/>
</dbReference>
<evidence type="ECO:0000259" key="12">
    <source>
        <dbReference type="Pfam" id="PF07992"/>
    </source>
</evidence>
<dbReference type="InterPro" id="IPR001100">
    <property type="entry name" value="Pyr_nuc-diS_OxRdtase"/>
</dbReference>
<dbReference type="InterPro" id="IPR016156">
    <property type="entry name" value="FAD/NAD-linked_Rdtase_dimer_sf"/>
</dbReference>
<protein>
    <recommendedName>
        <fullName evidence="3">dihydrolipoyl dehydrogenase</fullName>
        <ecNumber evidence="3">1.8.1.4</ecNumber>
    </recommendedName>
</protein>
<evidence type="ECO:0000256" key="6">
    <source>
        <dbReference type="ARBA" id="ARBA00023002"/>
    </source>
</evidence>
<dbReference type="PIRSF" id="PIRSF000350">
    <property type="entry name" value="Mercury_reductase_MerA"/>
    <property type="match status" value="1"/>
</dbReference>
<keyword evidence="4" id="KW-0285">Flavoprotein</keyword>
<feature type="domain" description="FAD/NAD(P)-binding" evidence="12">
    <location>
        <begin position="9"/>
        <end position="330"/>
    </location>
</feature>
<dbReference type="PANTHER" id="PTHR22912:SF160">
    <property type="entry name" value="DIHYDROLIPOYL DEHYDROGENASE"/>
    <property type="match status" value="1"/>
</dbReference>
<dbReference type="Gene3D" id="3.50.50.60">
    <property type="entry name" value="FAD/NAD(P)-binding domain"/>
    <property type="match status" value="2"/>
</dbReference>
<dbReference type="SUPFAM" id="SSF51905">
    <property type="entry name" value="FAD/NAD(P)-binding domain"/>
    <property type="match status" value="1"/>
</dbReference>
<reference evidence="13" key="1">
    <citation type="submission" date="2018-05" db="EMBL/GenBank/DDBJ databases">
        <authorList>
            <person name="Lanie J.A."/>
            <person name="Ng W.-L."/>
            <person name="Kazmierczak K.M."/>
            <person name="Andrzejewski T.M."/>
            <person name="Davidsen T.M."/>
            <person name="Wayne K.J."/>
            <person name="Tettelin H."/>
            <person name="Glass J.I."/>
            <person name="Rusch D."/>
            <person name="Podicherti R."/>
            <person name="Tsui H.-C.T."/>
            <person name="Winkler M.E."/>
        </authorList>
    </citation>
    <scope>NUCLEOTIDE SEQUENCE</scope>
</reference>
<evidence type="ECO:0000256" key="4">
    <source>
        <dbReference type="ARBA" id="ARBA00022630"/>
    </source>
</evidence>
<dbReference type="InterPro" id="IPR023753">
    <property type="entry name" value="FAD/NAD-binding_dom"/>
</dbReference>
<dbReference type="InterPro" id="IPR012999">
    <property type="entry name" value="Pyr_OxRdtase_I_AS"/>
</dbReference>
<organism evidence="13">
    <name type="scientific">marine metagenome</name>
    <dbReference type="NCBI Taxonomy" id="408172"/>
    <lineage>
        <taxon>unclassified sequences</taxon>
        <taxon>metagenomes</taxon>
        <taxon>ecological metagenomes</taxon>
    </lineage>
</organism>
<accession>A0A381TSW4</accession>